<evidence type="ECO:0000256" key="3">
    <source>
        <dbReference type="ARBA" id="ARBA00022989"/>
    </source>
</evidence>
<keyword evidence="3 5" id="KW-1133">Transmembrane helix</keyword>
<evidence type="ECO:0000256" key="1">
    <source>
        <dbReference type="ARBA" id="ARBA00004141"/>
    </source>
</evidence>
<feature type="transmembrane region" description="Helical" evidence="5">
    <location>
        <begin position="7"/>
        <end position="26"/>
    </location>
</feature>
<accession>A0ABQ6HTM3</accession>
<reference evidence="8" key="1">
    <citation type="journal article" date="2019" name="Int. J. Syst. Evol. Microbiol.">
        <title>The Global Catalogue of Microorganisms (GCM) 10K type strain sequencing project: providing services to taxonomists for standard genome sequencing and annotation.</title>
        <authorList>
            <consortium name="The Broad Institute Genomics Platform"/>
            <consortium name="The Broad Institute Genome Sequencing Center for Infectious Disease"/>
            <person name="Wu L."/>
            <person name="Ma J."/>
        </authorList>
    </citation>
    <scope>NUCLEOTIDE SEQUENCE [LARGE SCALE GENOMIC DNA]</scope>
    <source>
        <strain evidence="8">NBRC 105830</strain>
    </source>
</reference>
<comment type="subcellular location">
    <subcellularLocation>
        <location evidence="1">Membrane</location>
        <topology evidence="1">Multi-pass membrane protein</topology>
    </subcellularLocation>
</comment>
<dbReference type="Proteomes" id="UP001157109">
    <property type="component" value="Unassembled WGS sequence"/>
</dbReference>
<evidence type="ECO:0000313" key="8">
    <source>
        <dbReference type="Proteomes" id="UP001157109"/>
    </source>
</evidence>
<evidence type="ECO:0000256" key="4">
    <source>
        <dbReference type="ARBA" id="ARBA00023136"/>
    </source>
</evidence>
<dbReference type="EMBL" id="BSUJ01000001">
    <property type="protein sequence ID" value="GMA21881.1"/>
    <property type="molecule type" value="Genomic_DNA"/>
</dbReference>
<dbReference type="Pfam" id="PF01061">
    <property type="entry name" value="ABC2_membrane"/>
    <property type="match status" value="1"/>
</dbReference>
<name>A0ABQ6HTM3_9MICO</name>
<evidence type="ECO:0000259" key="6">
    <source>
        <dbReference type="Pfam" id="PF01061"/>
    </source>
</evidence>
<feature type="transmembrane region" description="Helical" evidence="5">
    <location>
        <begin position="68"/>
        <end position="86"/>
    </location>
</feature>
<evidence type="ECO:0000313" key="7">
    <source>
        <dbReference type="EMBL" id="GMA21881.1"/>
    </source>
</evidence>
<evidence type="ECO:0000256" key="2">
    <source>
        <dbReference type="ARBA" id="ARBA00022692"/>
    </source>
</evidence>
<protein>
    <recommendedName>
        <fullName evidence="6">ABC-2 type transporter transmembrane domain-containing protein</fullName>
    </recommendedName>
</protein>
<keyword evidence="8" id="KW-1185">Reference proteome</keyword>
<keyword evidence="2 5" id="KW-0812">Transmembrane</keyword>
<keyword evidence="4 5" id="KW-0472">Membrane</keyword>
<dbReference type="InterPro" id="IPR013525">
    <property type="entry name" value="ABC2_TM"/>
</dbReference>
<proteinExistence type="predicted"/>
<feature type="transmembrane region" description="Helical" evidence="5">
    <location>
        <begin position="32"/>
        <end position="56"/>
    </location>
</feature>
<feature type="transmembrane region" description="Helical" evidence="5">
    <location>
        <begin position="120"/>
        <end position="138"/>
    </location>
</feature>
<evidence type="ECO:0000256" key="5">
    <source>
        <dbReference type="SAM" id="Phobius"/>
    </source>
</evidence>
<sequence length="147" mass="16028">MLTKAASGMVLSLIAVSVVYLSGLFTKPDMPMSAWVVSFFAVWLGSVMFAAFGLFLGYLLPTENAMQVAGPLMAVLAMLGNVFIPLQPGTLMHDIARFNPMFGLHELAVLPLRSSDFDPWTVVNVVVWLAIFIGGSAWRMSRDTSRV</sequence>
<comment type="caution">
    <text evidence="7">The sequence shown here is derived from an EMBL/GenBank/DDBJ whole genome shotgun (WGS) entry which is preliminary data.</text>
</comment>
<feature type="domain" description="ABC-2 type transporter transmembrane" evidence="6">
    <location>
        <begin position="2"/>
        <end position="102"/>
    </location>
</feature>
<dbReference type="RefSeq" id="WP_284285066.1">
    <property type="nucleotide sequence ID" value="NZ_BSUJ01000001.1"/>
</dbReference>
<organism evidence="7 8">
    <name type="scientific">Arsenicicoccus piscis</name>
    <dbReference type="NCBI Taxonomy" id="673954"/>
    <lineage>
        <taxon>Bacteria</taxon>
        <taxon>Bacillati</taxon>
        <taxon>Actinomycetota</taxon>
        <taxon>Actinomycetes</taxon>
        <taxon>Micrococcales</taxon>
        <taxon>Intrasporangiaceae</taxon>
        <taxon>Arsenicicoccus</taxon>
    </lineage>
</organism>
<gene>
    <name evidence="7" type="ORF">GCM10025862_39020</name>
</gene>